<dbReference type="InterPro" id="IPR001119">
    <property type="entry name" value="SLH_dom"/>
</dbReference>
<name>A0A9D1F8G3_9FIRM</name>
<dbReference type="PROSITE" id="PS51272">
    <property type="entry name" value="SLH"/>
    <property type="match status" value="3"/>
</dbReference>
<evidence type="ECO:0000313" key="4">
    <source>
        <dbReference type="EMBL" id="HIS64422.1"/>
    </source>
</evidence>
<comment type="caution">
    <text evidence="4">The sequence shown here is derived from an EMBL/GenBank/DDBJ whole genome shotgun (WGS) entry which is preliminary data.</text>
</comment>
<dbReference type="EMBL" id="DVJJ01000053">
    <property type="protein sequence ID" value="HIS64422.1"/>
    <property type="molecule type" value="Genomic_DNA"/>
</dbReference>
<proteinExistence type="predicted"/>
<protein>
    <submittedName>
        <fullName evidence="4">S-layer homology domain-containing protein</fullName>
    </submittedName>
</protein>
<keyword evidence="1" id="KW-0677">Repeat</keyword>
<evidence type="ECO:0000256" key="2">
    <source>
        <dbReference type="SAM" id="SignalP"/>
    </source>
</evidence>
<feature type="domain" description="SLH" evidence="3">
    <location>
        <begin position="310"/>
        <end position="365"/>
    </location>
</feature>
<reference evidence="4" key="1">
    <citation type="submission" date="2020-10" db="EMBL/GenBank/DDBJ databases">
        <authorList>
            <person name="Gilroy R."/>
        </authorList>
    </citation>
    <scope>NUCLEOTIDE SEQUENCE</scope>
    <source>
        <strain evidence="4">ChiBcec16-1751</strain>
    </source>
</reference>
<feature type="domain" description="SLH" evidence="3">
    <location>
        <begin position="189"/>
        <end position="252"/>
    </location>
</feature>
<sequence>MKPFRTLLSAALALSITLGLSLPAMAASSVTIQHNYTDGKRNVFTVQGITATSTVTVGADYIGDGCMYLKKGDTKTVYEVPVGQPVVFHEVESLEVLQAELREGHVYVTGKAGLPNLFNDLTVSQESWEEDPTVTFQLYSGPLNIAKPGYYAVSGYMGGSPVAPELETVSTILHVVEPSTTETPEDPVQQTAFTDVPADSYYAGAVNWAVGQGITGGTSANTFSPDEACTRAQVITFLYRAAGSPDVSAYKNPFDDVTADDYYYAAAIWAAANNIAGGTSSTTFAPGATCTRSQVVTFLYRAAGSPATKVTDAFTDVAPTDYYASAVAWAAANNITGGTGSGAFSPNAPCSRAQVVTFLFRANAD</sequence>
<feature type="chain" id="PRO_5039127043" evidence="2">
    <location>
        <begin position="27"/>
        <end position="365"/>
    </location>
</feature>
<evidence type="ECO:0000256" key="1">
    <source>
        <dbReference type="ARBA" id="ARBA00022737"/>
    </source>
</evidence>
<accession>A0A9D1F8G3</accession>
<evidence type="ECO:0000313" key="5">
    <source>
        <dbReference type="Proteomes" id="UP000886741"/>
    </source>
</evidence>
<dbReference type="AlphaFoldDB" id="A0A9D1F8G3"/>
<dbReference type="Pfam" id="PF00395">
    <property type="entry name" value="SLH"/>
    <property type="match status" value="3"/>
</dbReference>
<feature type="domain" description="SLH" evidence="3">
    <location>
        <begin position="253"/>
        <end position="309"/>
    </location>
</feature>
<reference evidence="4" key="2">
    <citation type="journal article" date="2021" name="PeerJ">
        <title>Extensive microbial diversity within the chicken gut microbiome revealed by metagenomics and culture.</title>
        <authorList>
            <person name="Gilroy R."/>
            <person name="Ravi A."/>
            <person name="Getino M."/>
            <person name="Pursley I."/>
            <person name="Horton D.L."/>
            <person name="Alikhan N.F."/>
            <person name="Baker D."/>
            <person name="Gharbi K."/>
            <person name="Hall N."/>
            <person name="Watson M."/>
            <person name="Adriaenssens E.M."/>
            <person name="Foster-Nyarko E."/>
            <person name="Jarju S."/>
            <person name="Secka A."/>
            <person name="Antonio M."/>
            <person name="Oren A."/>
            <person name="Chaudhuri R.R."/>
            <person name="La Ragione R."/>
            <person name="Hildebrand F."/>
            <person name="Pallen M.J."/>
        </authorList>
    </citation>
    <scope>NUCLEOTIDE SEQUENCE</scope>
    <source>
        <strain evidence="4">ChiBcec16-1751</strain>
    </source>
</reference>
<keyword evidence="2" id="KW-0732">Signal</keyword>
<gene>
    <name evidence="4" type="ORF">IAA83_03500</name>
</gene>
<dbReference type="Proteomes" id="UP000886741">
    <property type="component" value="Unassembled WGS sequence"/>
</dbReference>
<feature type="signal peptide" evidence="2">
    <location>
        <begin position="1"/>
        <end position="26"/>
    </location>
</feature>
<evidence type="ECO:0000259" key="3">
    <source>
        <dbReference type="PROSITE" id="PS51272"/>
    </source>
</evidence>
<organism evidence="4 5">
    <name type="scientific">Candidatus Avoscillospira avistercoris</name>
    <dbReference type="NCBI Taxonomy" id="2840707"/>
    <lineage>
        <taxon>Bacteria</taxon>
        <taxon>Bacillati</taxon>
        <taxon>Bacillota</taxon>
        <taxon>Clostridia</taxon>
        <taxon>Eubacteriales</taxon>
        <taxon>Oscillospiraceae</taxon>
        <taxon>Oscillospiraceae incertae sedis</taxon>
        <taxon>Candidatus Avoscillospira</taxon>
    </lineage>
</organism>